<evidence type="ECO:0008006" key="4">
    <source>
        <dbReference type="Google" id="ProtNLM"/>
    </source>
</evidence>
<name>A0A235BBV0_9BACL</name>
<evidence type="ECO:0000256" key="1">
    <source>
        <dbReference type="ARBA" id="ARBA00022825"/>
    </source>
</evidence>
<reference evidence="2 3" key="1">
    <citation type="submission" date="2017-07" db="EMBL/GenBank/DDBJ databases">
        <title>The genome sequence of Paludifilum halophilum highlights mechanisms for microbial adaptation to high salt environemnts.</title>
        <authorList>
            <person name="Belbahri L."/>
        </authorList>
    </citation>
    <scope>NUCLEOTIDE SEQUENCE [LARGE SCALE GENOMIC DNA]</scope>
    <source>
        <strain evidence="2 3">DSM 102817</strain>
    </source>
</reference>
<dbReference type="RefSeq" id="WP_094263404.1">
    <property type="nucleotide sequence ID" value="NZ_NOWF01000002.1"/>
</dbReference>
<organism evidence="2 3">
    <name type="scientific">Paludifilum halophilum</name>
    <dbReference type="NCBI Taxonomy" id="1642702"/>
    <lineage>
        <taxon>Bacteria</taxon>
        <taxon>Bacillati</taxon>
        <taxon>Bacillota</taxon>
        <taxon>Bacilli</taxon>
        <taxon>Bacillales</taxon>
        <taxon>Thermoactinomycetaceae</taxon>
        <taxon>Paludifilum</taxon>
    </lineage>
</organism>
<keyword evidence="3" id="KW-1185">Reference proteome</keyword>
<dbReference type="Proteomes" id="UP000215459">
    <property type="component" value="Unassembled WGS sequence"/>
</dbReference>
<dbReference type="EMBL" id="NOWF01000002">
    <property type="protein sequence ID" value="OYD09055.1"/>
    <property type="molecule type" value="Genomic_DNA"/>
</dbReference>
<protein>
    <recommendedName>
        <fullName evidence="4">Serine protease</fullName>
    </recommendedName>
</protein>
<keyword evidence="1" id="KW-0720">Serine protease</keyword>
<evidence type="ECO:0000313" key="3">
    <source>
        <dbReference type="Proteomes" id="UP000215459"/>
    </source>
</evidence>
<dbReference type="PANTHER" id="PTHR22939:SF129">
    <property type="entry name" value="SERINE PROTEASE HTRA2, MITOCHONDRIAL"/>
    <property type="match status" value="1"/>
</dbReference>
<dbReference type="PANTHER" id="PTHR22939">
    <property type="entry name" value="SERINE PROTEASE FAMILY S1C HTRA-RELATED"/>
    <property type="match status" value="1"/>
</dbReference>
<dbReference type="AlphaFoldDB" id="A0A235BBV0"/>
<dbReference type="GO" id="GO:0006508">
    <property type="term" value="P:proteolysis"/>
    <property type="evidence" value="ECO:0007669"/>
    <property type="project" value="InterPro"/>
</dbReference>
<keyword evidence="1" id="KW-0645">Protease</keyword>
<dbReference type="Gene3D" id="2.40.10.120">
    <property type="match status" value="1"/>
</dbReference>
<keyword evidence="1" id="KW-0378">Hydrolase</keyword>
<dbReference type="InterPro" id="IPR009003">
    <property type="entry name" value="Peptidase_S1_PA"/>
</dbReference>
<sequence length="239" mass="26222">MNIKRSSRRESLSLSSQHPSNGFVRVIRSVRPGIVSIVTEERTATSSGNWMERLLSDLHPPRENSSVRRFGSGFVISSRGLILTNEHVIRNSGPVRVQLHEGKRLYPSRTVWTDPRKDLAILQIRPPRLLKPLRLGSSGRLEVGEWVVAVGNPLGLDQTVTVGIISGKDRPLEVGNRFYSHVIQTDAAINPGNSGGPLINILGEVVGINTLVAYPSQSISFAIPIDEVKPLIRSYLEGG</sequence>
<dbReference type="GO" id="GO:0004252">
    <property type="term" value="F:serine-type endopeptidase activity"/>
    <property type="evidence" value="ECO:0007669"/>
    <property type="project" value="InterPro"/>
</dbReference>
<dbReference type="PRINTS" id="PR00834">
    <property type="entry name" value="PROTEASES2C"/>
</dbReference>
<dbReference type="SUPFAM" id="SSF50494">
    <property type="entry name" value="Trypsin-like serine proteases"/>
    <property type="match status" value="1"/>
</dbReference>
<comment type="caution">
    <text evidence="2">The sequence shown here is derived from an EMBL/GenBank/DDBJ whole genome shotgun (WGS) entry which is preliminary data.</text>
</comment>
<dbReference type="InterPro" id="IPR001940">
    <property type="entry name" value="Peptidase_S1C"/>
</dbReference>
<evidence type="ECO:0000313" key="2">
    <source>
        <dbReference type="EMBL" id="OYD09055.1"/>
    </source>
</evidence>
<gene>
    <name evidence="2" type="ORF">CHM34_04610</name>
</gene>
<proteinExistence type="predicted"/>
<dbReference type="Pfam" id="PF13365">
    <property type="entry name" value="Trypsin_2"/>
    <property type="match status" value="1"/>
</dbReference>
<dbReference type="OrthoDB" id="9758917at2"/>
<accession>A0A235BBV0</accession>